<dbReference type="GO" id="GO:0035438">
    <property type="term" value="F:cyclic-di-GMP binding"/>
    <property type="evidence" value="ECO:0007669"/>
    <property type="project" value="InterPro"/>
</dbReference>
<protein>
    <submittedName>
        <fullName evidence="2">PilZ domain-containing protein</fullName>
    </submittedName>
</protein>
<dbReference type="RefSeq" id="WP_258332838.1">
    <property type="nucleotide sequence ID" value="NZ_JAPTGG010000018.1"/>
</dbReference>
<dbReference type="EMBL" id="JAPTGG010000018">
    <property type="protein sequence ID" value="MCZ0866887.1"/>
    <property type="molecule type" value="Genomic_DNA"/>
</dbReference>
<dbReference type="Proteomes" id="UP001069090">
    <property type="component" value="Unassembled WGS sequence"/>
</dbReference>
<evidence type="ECO:0000259" key="1">
    <source>
        <dbReference type="Pfam" id="PF07238"/>
    </source>
</evidence>
<gene>
    <name evidence="2" type="ORF">O0V09_16890</name>
</gene>
<dbReference type="InterPro" id="IPR009875">
    <property type="entry name" value="PilZ_domain"/>
</dbReference>
<name>A0A9J6RRV3_9GAMM</name>
<reference evidence="2 3" key="1">
    <citation type="submission" date="2022-12" db="EMBL/GenBank/DDBJ databases">
        <title>Dasania phycosphaerae sp. nov., isolated from particulate material of the south coast of Korea.</title>
        <authorList>
            <person name="Jiang Y."/>
        </authorList>
    </citation>
    <scope>NUCLEOTIDE SEQUENCE [LARGE SCALE GENOMIC DNA]</scope>
    <source>
        <strain evidence="2 3">GY-19</strain>
    </source>
</reference>
<evidence type="ECO:0000313" key="2">
    <source>
        <dbReference type="EMBL" id="MCZ0866887.1"/>
    </source>
</evidence>
<organism evidence="2 3">
    <name type="scientific">Dasania phycosphaerae</name>
    <dbReference type="NCBI Taxonomy" id="2950436"/>
    <lineage>
        <taxon>Bacteria</taxon>
        <taxon>Pseudomonadati</taxon>
        <taxon>Pseudomonadota</taxon>
        <taxon>Gammaproteobacteria</taxon>
        <taxon>Cellvibrionales</taxon>
        <taxon>Spongiibacteraceae</taxon>
        <taxon>Dasania</taxon>
    </lineage>
</organism>
<feature type="domain" description="PilZ" evidence="1">
    <location>
        <begin position="2"/>
        <end position="113"/>
    </location>
</feature>
<comment type="caution">
    <text evidence="2">The sequence shown here is derived from an EMBL/GenBank/DDBJ whole genome shotgun (WGS) entry which is preliminary data.</text>
</comment>
<dbReference type="AlphaFoldDB" id="A0A9J6RRV3"/>
<evidence type="ECO:0000313" key="3">
    <source>
        <dbReference type="Proteomes" id="UP001069090"/>
    </source>
</evidence>
<dbReference type="Pfam" id="PF07238">
    <property type="entry name" value="PilZ"/>
    <property type="match status" value="1"/>
</dbReference>
<accession>A0A9J6RRV3</accession>
<sequence length="153" mass="16891">MRKYIRHPVDVPIQISLDLNGSKADGNAVNGSATLSAADVTCDMVDVSQGGIACDVKNCLAVGCKVRVDINTVSPEYHGLGQVVWCKPKNDSYEVGVCFLNQEEAFRSRMVQQVCQIEMYKNMVYEREGRVLDGEEAAAEWIKKYAADFFTGT</sequence>
<dbReference type="Gene3D" id="2.40.10.220">
    <property type="entry name" value="predicted glycosyltransferase like domains"/>
    <property type="match status" value="1"/>
</dbReference>
<proteinExistence type="predicted"/>
<keyword evidence="3" id="KW-1185">Reference proteome</keyword>